<organism evidence="8 9">
    <name type="scientific">Pedobacter terrae</name>
    <dbReference type="NCBI Taxonomy" id="405671"/>
    <lineage>
        <taxon>Bacteria</taxon>
        <taxon>Pseudomonadati</taxon>
        <taxon>Bacteroidota</taxon>
        <taxon>Sphingobacteriia</taxon>
        <taxon>Sphingobacteriales</taxon>
        <taxon>Sphingobacteriaceae</taxon>
        <taxon>Pedobacter</taxon>
    </lineage>
</organism>
<dbReference type="SUPFAM" id="SSF48452">
    <property type="entry name" value="TPR-like"/>
    <property type="match status" value="1"/>
</dbReference>
<evidence type="ECO:0000313" key="9">
    <source>
        <dbReference type="Proteomes" id="UP000199643"/>
    </source>
</evidence>
<dbReference type="GO" id="GO:0009279">
    <property type="term" value="C:cell outer membrane"/>
    <property type="evidence" value="ECO:0007669"/>
    <property type="project" value="UniProtKB-SubCell"/>
</dbReference>
<evidence type="ECO:0000256" key="1">
    <source>
        <dbReference type="ARBA" id="ARBA00004442"/>
    </source>
</evidence>
<protein>
    <submittedName>
        <fullName evidence="8">SusD family protein</fullName>
    </submittedName>
</protein>
<dbReference type="Pfam" id="PF07980">
    <property type="entry name" value="SusD_RagB"/>
    <property type="match status" value="1"/>
</dbReference>
<dbReference type="InterPro" id="IPR012944">
    <property type="entry name" value="SusD_RagB_dom"/>
</dbReference>
<keyword evidence="3" id="KW-0732">Signal</keyword>
<dbReference type="Pfam" id="PF14322">
    <property type="entry name" value="SusD-like_3"/>
    <property type="match status" value="1"/>
</dbReference>
<dbReference type="EMBL" id="FNCH01000002">
    <property type="protein sequence ID" value="SDF95284.1"/>
    <property type="molecule type" value="Genomic_DNA"/>
</dbReference>
<dbReference type="InterPro" id="IPR033985">
    <property type="entry name" value="SusD-like_N"/>
</dbReference>
<accession>A0A1G7Q9X0</accession>
<dbReference type="RefSeq" id="WP_090497159.1">
    <property type="nucleotide sequence ID" value="NZ_FNCH01000002.1"/>
</dbReference>
<name>A0A1G7Q9X0_9SPHI</name>
<sequence length="442" mass="50000">MRKIFIIMGVSLFILFAGCEKDFLDKKPNKALLVPTTLNDFQALLDNNIVFNVSPALNIIAGDEYTVTNNGAGLNALQSNTYYWADDIYQAATAITDWDIPYKQIFYANIVLDGLGKIDRNINPVQYDNIKGSALFVRSFAFYNLAQLFAQPYSPASANTTPAIPMPLFSDVNKRPGRGNLQQLYAQLSADLKIAVELLPATSQFKTRPSKWGCLSFLARVYLTIQDYQNAFEFAEKSLAINKDLLDYNNLDANAANPFPNTLPNGNLEVSYHSENISYAFVRSAIVKFNTDLTNSYVQGDLRKNMFFIPSNGRFRGYVGIANDEVYLIRAESACRLGKLELAEQDLNFLLTKRYKTNTYVPTNGMEQTDLLKRILLERKKELVARGLRWTDLRRLNQDPLTAITLQRKRDQVDILLAPNGLKYTFPLPNTELMDGIEQNPR</sequence>
<keyword evidence="4" id="KW-0472">Membrane</keyword>
<keyword evidence="9" id="KW-1185">Reference proteome</keyword>
<reference evidence="9" key="1">
    <citation type="submission" date="2016-10" db="EMBL/GenBank/DDBJ databases">
        <authorList>
            <person name="Varghese N."/>
            <person name="Submissions S."/>
        </authorList>
    </citation>
    <scope>NUCLEOTIDE SEQUENCE [LARGE SCALE GENOMIC DNA]</scope>
    <source>
        <strain evidence="9">DSM 17933</strain>
    </source>
</reference>
<dbReference type="InterPro" id="IPR011990">
    <property type="entry name" value="TPR-like_helical_dom_sf"/>
</dbReference>
<evidence type="ECO:0000256" key="4">
    <source>
        <dbReference type="ARBA" id="ARBA00023136"/>
    </source>
</evidence>
<dbReference type="AlphaFoldDB" id="A0A1G7Q9X0"/>
<dbReference type="Proteomes" id="UP000199643">
    <property type="component" value="Unassembled WGS sequence"/>
</dbReference>
<dbReference type="STRING" id="405671.SAMN05421827_102232"/>
<gene>
    <name evidence="8" type="ORF">SAMN05421827_102232</name>
</gene>
<dbReference type="OrthoDB" id="653598at2"/>
<feature type="domain" description="RagB/SusD" evidence="6">
    <location>
        <begin position="325"/>
        <end position="396"/>
    </location>
</feature>
<comment type="similarity">
    <text evidence="2">Belongs to the SusD family.</text>
</comment>
<dbReference type="Gene3D" id="1.25.40.390">
    <property type="match status" value="1"/>
</dbReference>
<feature type="domain" description="SusD-like N-terminal" evidence="7">
    <location>
        <begin position="22"/>
        <end position="223"/>
    </location>
</feature>
<keyword evidence="5" id="KW-0998">Cell outer membrane</keyword>
<evidence type="ECO:0000256" key="5">
    <source>
        <dbReference type="ARBA" id="ARBA00023237"/>
    </source>
</evidence>
<evidence type="ECO:0000256" key="3">
    <source>
        <dbReference type="ARBA" id="ARBA00022729"/>
    </source>
</evidence>
<evidence type="ECO:0000259" key="7">
    <source>
        <dbReference type="Pfam" id="PF14322"/>
    </source>
</evidence>
<dbReference type="PROSITE" id="PS51257">
    <property type="entry name" value="PROKAR_LIPOPROTEIN"/>
    <property type="match status" value="1"/>
</dbReference>
<evidence type="ECO:0000259" key="6">
    <source>
        <dbReference type="Pfam" id="PF07980"/>
    </source>
</evidence>
<evidence type="ECO:0000313" key="8">
    <source>
        <dbReference type="EMBL" id="SDF95284.1"/>
    </source>
</evidence>
<comment type="subcellular location">
    <subcellularLocation>
        <location evidence="1">Cell outer membrane</location>
    </subcellularLocation>
</comment>
<evidence type="ECO:0000256" key="2">
    <source>
        <dbReference type="ARBA" id="ARBA00006275"/>
    </source>
</evidence>
<proteinExistence type="inferred from homology"/>